<protein>
    <submittedName>
        <fullName evidence="3">Relaxase/mobilization nuclease domain-containing protein</fullName>
    </submittedName>
</protein>
<organism evidence="3 4">
    <name type="scientific">Duganella qianjiadongensis</name>
    <dbReference type="NCBI Taxonomy" id="2692176"/>
    <lineage>
        <taxon>Bacteria</taxon>
        <taxon>Pseudomonadati</taxon>
        <taxon>Pseudomonadota</taxon>
        <taxon>Betaproteobacteria</taxon>
        <taxon>Burkholderiales</taxon>
        <taxon>Oxalobacteraceae</taxon>
        <taxon>Telluria group</taxon>
        <taxon>Duganella</taxon>
    </lineage>
</organism>
<keyword evidence="1" id="KW-0175">Coiled coil</keyword>
<accession>A0ABW9VKJ5</accession>
<keyword evidence="4" id="KW-1185">Reference proteome</keyword>
<evidence type="ECO:0000256" key="1">
    <source>
        <dbReference type="SAM" id="Coils"/>
    </source>
</evidence>
<evidence type="ECO:0000313" key="3">
    <source>
        <dbReference type="EMBL" id="MYM40146.1"/>
    </source>
</evidence>
<gene>
    <name evidence="3" type="ORF">GTP27_12485</name>
</gene>
<dbReference type="RefSeq" id="WP_161039497.1">
    <property type="nucleotide sequence ID" value="NZ_WWCM01000007.1"/>
</dbReference>
<evidence type="ECO:0000256" key="2">
    <source>
        <dbReference type="SAM" id="MobiDB-lite"/>
    </source>
</evidence>
<feature type="coiled-coil region" evidence="1">
    <location>
        <begin position="419"/>
        <end position="446"/>
    </location>
</feature>
<name>A0ABW9VKJ5_9BURK</name>
<proteinExistence type="predicted"/>
<comment type="caution">
    <text evidence="3">The sequence shown here is derived from an EMBL/GenBank/DDBJ whole genome shotgun (WGS) entry which is preliminary data.</text>
</comment>
<feature type="compositionally biased region" description="Basic and acidic residues" evidence="2">
    <location>
        <begin position="371"/>
        <end position="380"/>
    </location>
</feature>
<evidence type="ECO:0000313" key="4">
    <source>
        <dbReference type="Proteomes" id="UP000478090"/>
    </source>
</evidence>
<sequence length="456" mass="50592">MNVTIFPTGKGGSESAVRYLLSDTDHEGKKRSVLPEILFGDPTIFTEIANATKRQHKYTSGVIAFRDGLESQSVTPEQITTLIETFRATFLPGLKVDENFADFWVLHRDKNNVELHFLVANTELSSGSQPQLNIHPPGEKNIQFFNAFSAVINDNFGFAQVVPDPLKIALKPFEAKSPNGKKDKKAKNDFAQVLHSEIVNGTIGNRNQLIGYMKRHGLDVQAVGSEFITVRLPGASRNTRLKGALFSKDSDYAALVAEHHQSKIPKFLTPAEAKVQKDKLIAGIEARTAFNQHRYLTPKPGAKRSHRASKLPTANLPHRLARCQDEQDHKVKSVPTKEIRSTLKDQLTQLKEQANPAAKLPTANLPHQVARRQDEQDREGQLSNVMGAAVEGLEAQIGSLSMQYHSLMLMLVSAKGRRASQIKSQLMALEQKLTALNLEVEKKKIQAKDPLKPTIT</sequence>
<feature type="region of interest" description="Disordered" evidence="2">
    <location>
        <begin position="354"/>
        <end position="381"/>
    </location>
</feature>
<dbReference type="Proteomes" id="UP000478090">
    <property type="component" value="Unassembled WGS sequence"/>
</dbReference>
<dbReference type="EMBL" id="WWCM01000007">
    <property type="protein sequence ID" value="MYM40146.1"/>
    <property type="molecule type" value="Genomic_DNA"/>
</dbReference>
<reference evidence="3 4" key="1">
    <citation type="submission" date="2019-12" db="EMBL/GenBank/DDBJ databases">
        <title>Novel species isolated from a subtropical stream in China.</title>
        <authorList>
            <person name="Lu H."/>
        </authorList>
    </citation>
    <scope>NUCLEOTIDE SEQUENCE [LARGE SCALE GENOMIC DNA]</scope>
    <source>
        <strain evidence="3 4">CY13W</strain>
    </source>
</reference>